<evidence type="ECO:0000313" key="1">
    <source>
        <dbReference type="EMBL" id="KAK0403905.1"/>
    </source>
</evidence>
<accession>A0AA39HE56</accession>
<evidence type="ECO:0000313" key="2">
    <source>
        <dbReference type="Proteomes" id="UP001175271"/>
    </source>
</evidence>
<proteinExistence type="predicted"/>
<organism evidence="1 2">
    <name type="scientific">Steinernema hermaphroditum</name>
    <dbReference type="NCBI Taxonomy" id="289476"/>
    <lineage>
        <taxon>Eukaryota</taxon>
        <taxon>Metazoa</taxon>
        <taxon>Ecdysozoa</taxon>
        <taxon>Nematoda</taxon>
        <taxon>Chromadorea</taxon>
        <taxon>Rhabditida</taxon>
        <taxon>Tylenchina</taxon>
        <taxon>Panagrolaimomorpha</taxon>
        <taxon>Strongyloidoidea</taxon>
        <taxon>Steinernematidae</taxon>
        <taxon>Steinernema</taxon>
    </lineage>
</organism>
<protein>
    <submittedName>
        <fullName evidence="1">Uncharacterized protein</fullName>
    </submittedName>
</protein>
<sequence length="105" mass="12142">MYDCMYAQHHVIFATDLVLHWDAVEVSSDSEKTKTVEVLEEENAELKAGLQGRNALRDNVRRLRRAHVLQHAVARQDPEHEDADTVEVLDRTLCFFEEVFEAYGL</sequence>
<keyword evidence="2" id="KW-1185">Reference proteome</keyword>
<dbReference type="Proteomes" id="UP001175271">
    <property type="component" value="Unassembled WGS sequence"/>
</dbReference>
<gene>
    <name evidence="1" type="ORF">QR680_017184</name>
</gene>
<name>A0AA39HE56_9BILA</name>
<reference evidence="1" key="1">
    <citation type="submission" date="2023-06" db="EMBL/GenBank/DDBJ databases">
        <title>Genomic analysis of the entomopathogenic nematode Steinernema hermaphroditum.</title>
        <authorList>
            <person name="Schwarz E.M."/>
            <person name="Heppert J.K."/>
            <person name="Baniya A."/>
            <person name="Schwartz H.T."/>
            <person name="Tan C.-H."/>
            <person name="Antoshechkin I."/>
            <person name="Sternberg P.W."/>
            <person name="Goodrich-Blair H."/>
            <person name="Dillman A.R."/>
        </authorList>
    </citation>
    <scope>NUCLEOTIDE SEQUENCE</scope>
    <source>
        <strain evidence="1">PS9179</strain>
        <tissue evidence="1">Whole animal</tissue>
    </source>
</reference>
<dbReference type="AlphaFoldDB" id="A0AA39HE56"/>
<comment type="caution">
    <text evidence="1">The sequence shown here is derived from an EMBL/GenBank/DDBJ whole genome shotgun (WGS) entry which is preliminary data.</text>
</comment>
<dbReference type="EMBL" id="JAUCMV010000004">
    <property type="protein sequence ID" value="KAK0403905.1"/>
    <property type="molecule type" value="Genomic_DNA"/>
</dbReference>